<name>A0A343JDC1_9CLOT</name>
<keyword evidence="1" id="KW-0175">Coiled coil</keyword>
<evidence type="ECO:0000313" key="4">
    <source>
        <dbReference type="EMBL" id="ASW43529.1"/>
    </source>
</evidence>
<dbReference type="EMBL" id="CP016786">
    <property type="protein sequence ID" value="ASW43529.1"/>
    <property type="molecule type" value="Genomic_DNA"/>
</dbReference>
<sequence length="217" mass="25323">MHKKLLILLTFLVIMLFSACKAPIENSNKNLNNNQIEEVKKENNSKEENIISTEEDAFIVPSKDMDEEDIDQSEESSPISSEELKYDSRFGFLKNIYYENNELFIVLDEAEIFFGEEAVIEALKDGAGYYEDGKFFVPDGYYIRNNYNTLTSYKIKDTATFYICYHIIDPYSTKGANLVEVSSEEFIDYVKDLYFELSLWIDTENGEGYKVYQQYRP</sequence>
<feature type="chain" id="PRO_5017055702" description="Lipoprotein" evidence="3">
    <location>
        <begin position="23"/>
        <end position="217"/>
    </location>
</feature>
<dbReference type="Proteomes" id="UP000264883">
    <property type="component" value="Chromosome"/>
</dbReference>
<feature type="compositionally biased region" description="Acidic residues" evidence="2">
    <location>
        <begin position="65"/>
        <end position="74"/>
    </location>
</feature>
<evidence type="ECO:0008006" key="6">
    <source>
        <dbReference type="Google" id="ProtNLM"/>
    </source>
</evidence>
<proteinExistence type="predicted"/>
<dbReference type="PROSITE" id="PS51257">
    <property type="entry name" value="PROKAR_LIPOPROTEIN"/>
    <property type="match status" value="1"/>
</dbReference>
<evidence type="ECO:0000256" key="1">
    <source>
        <dbReference type="SAM" id="Coils"/>
    </source>
</evidence>
<dbReference type="KEGG" id="cia:BEN51_08550"/>
<organism evidence="4 5">
    <name type="scientific">Clostridium isatidis</name>
    <dbReference type="NCBI Taxonomy" id="182773"/>
    <lineage>
        <taxon>Bacteria</taxon>
        <taxon>Bacillati</taxon>
        <taxon>Bacillota</taxon>
        <taxon>Clostridia</taxon>
        <taxon>Eubacteriales</taxon>
        <taxon>Clostridiaceae</taxon>
        <taxon>Clostridium</taxon>
    </lineage>
</organism>
<keyword evidence="5" id="KW-1185">Reference proteome</keyword>
<dbReference type="OrthoDB" id="1934744at2"/>
<feature type="coiled-coil region" evidence="1">
    <location>
        <begin position="29"/>
        <end position="56"/>
    </location>
</feature>
<accession>A0A343JDC1</accession>
<feature type="signal peptide" evidence="3">
    <location>
        <begin position="1"/>
        <end position="22"/>
    </location>
</feature>
<dbReference type="AlphaFoldDB" id="A0A343JDC1"/>
<evidence type="ECO:0000256" key="2">
    <source>
        <dbReference type="SAM" id="MobiDB-lite"/>
    </source>
</evidence>
<keyword evidence="3" id="KW-0732">Signal</keyword>
<protein>
    <recommendedName>
        <fullName evidence="6">Lipoprotein</fullName>
    </recommendedName>
</protein>
<gene>
    <name evidence="4" type="ORF">BEN51_08550</name>
</gene>
<feature type="region of interest" description="Disordered" evidence="2">
    <location>
        <begin position="62"/>
        <end position="81"/>
    </location>
</feature>
<evidence type="ECO:0000256" key="3">
    <source>
        <dbReference type="SAM" id="SignalP"/>
    </source>
</evidence>
<evidence type="ECO:0000313" key="5">
    <source>
        <dbReference type="Proteomes" id="UP000264883"/>
    </source>
</evidence>
<dbReference type="RefSeq" id="WP_119865663.1">
    <property type="nucleotide sequence ID" value="NZ_CP016786.1"/>
</dbReference>
<reference evidence="4 5" key="1">
    <citation type="submission" date="2016-08" db="EMBL/GenBank/DDBJ databases">
        <title>Complete Genome Sequence Of The Indigo Reducing Clostridium isatidis DSM15098.</title>
        <authorList>
            <person name="Little G.T."/>
            <person name="Minton N.P."/>
        </authorList>
    </citation>
    <scope>NUCLEOTIDE SEQUENCE [LARGE SCALE GENOMIC DNA]</scope>
    <source>
        <strain evidence="4 5">DSM 15098</strain>
    </source>
</reference>